<dbReference type="GO" id="GO:0046912">
    <property type="term" value="F:acyltransferase activity, acyl groups converted into alkyl on transfer"/>
    <property type="evidence" value="ECO:0007669"/>
    <property type="project" value="InterPro"/>
</dbReference>
<dbReference type="Pfam" id="PF00285">
    <property type="entry name" value="Citrate_synt"/>
    <property type="match status" value="1"/>
</dbReference>
<dbReference type="AlphaFoldDB" id="A0A382AP52"/>
<dbReference type="SUPFAM" id="SSF48256">
    <property type="entry name" value="Citrate synthase"/>
    <property type="match status" value="1"/>
</dbReference>
<accession>A0A382AP52</accession>
<proteinExistence type="predicted"/>
<evidence type="ECO:0000313" key="2">
    <source>
        <dbReference type="EMBL" id="SVB03071.1"/>
    </source>
</evidence>
<organism evidence="2">
    <name type="scientific">marine metagenome</name>
    <dbReference type="NCBI Taxonomy" id="408172"/>
    <lineage>
        <taxon>unclassified sequences</taxon>
        <taxon>metagenomes</taxon>
        <taxon>ecological metagenomes</taxon>
    </lineage>
</organism>
<sequence>MNRKKILNQKTKTSISYKTDEKTVLRGYDLSELAEKGYSFYDAMFILFQNRIPTETEEKMLKYEMGVFLEHSMSPSAAAAIGVITGRPNLPTAIAASIMTFGGVHGPGAAHGYMLNKYLRRALDEGKTIDEIGKILVDEYLDAGQPVMGMGQPQHVDSDPRAEPLHAKQEELEVDGIYLELQRSIEKHFHARREAEGKKRVGVNVVGSGNTALCDIGFAPNAAWCIGSVSRGYSCAAHALYSMKKGRAWAASKSEPMVQMLDLSMIKYVGPDDRPVPTQEEREKYAKRQKDEGEYKKWVI</sequence>
<reference evidence="2" key="1">
    <citation type="submission" date="2018-05" db="EMBL/GenBank/DDBJ databases">
        <authorList>
            <person name="Lanie J.A."/>
            <person name="Ng W.-L."/>
            <person name="Kazmierczak K.M."/>
            <person name="Andrzejewski T.M."/>
            <person name="Davidsen T.M."/>
            <person name="Wayne K.J."/>
            <person name="Tettelin H."/>
            <person name="Glass J.I."/>
            <person name="Rusch D."/>
            <person name="Podicherti R."/>
            <person name="Tsui H.-C.T."/>
            <person name="Winkler M.E."/>
        </authorList>
    </citation>
    <scope>NUCLEOTIDE SEQUENCE</scope>
</reference>
<name>A0A382AP52_9ZZZZ</name>
<dbReference type="InterPro" id="IPR002020">
    <property type="entry name" value="Citrate_synthase"/>
</dbReference>
<evidence type="ECO:0000256" key="1">
    <source>
        <dbReference type="SAM" id="MobiDB-lite"/>
    </source>
</evidence>
<feature type="region of interest" description="Disordered" evidence="1">
    <location>
        <begin position="271"/>
        <end position="300"/>
    </location>
</feature>
<dbReference type="InterPro" id="IPR036969">
    <property type="entry name" value="Citrate_synthase_sf"/>
</dbReference>
<gene>
    <name evidence="2" type="ORF">METZ01_LOCUS155925</name>
</gene>
<protein>
    <submittedName>
        <fullName evidence="2">Uncharacterized protein</fullName>
    </submittedName>
</protein>
<dbReference type="EMBL" id="UINC01026148">
    <property type="protein sequence ID" value="SVB03071.1"/>
    <property type="molecule type" value="Genomic_DNA"/>
</dbReference>